<dbReference type="AlphaFoldDB" id="A0A6M0RXN6"/>
<feature type="domain" description="Peptidase S24/S26A/S26B/S26C" evidence="1">
    <location>
        <begin position="87"/>
        <end position="202"/>
    </location>
</feature>
<evidence type="ECO:0000259" key="1">
    <source>
        <dbReference type="Pfam" id="PF00717"/>
    </source>
</evidence>
<comment type="caution">
    <text evidence="3">The sequence shown here is derived from an EMBL/GenBank/DDBJ whole genome shotgun (WGS) entry which is preliminary data.</text>
</comment>
<keyword evidence="4" id="KW-1185">Reference proteome</keyword>
<dbReference type="InterPro" id="IPR036286">
    <property type="entry name" value="LexA/Signal_pep-like_sf"/>
</dbReference>
<dbReference type="Pfam" id="PF01726">
    <property type="entry name" value="LexA_DNA_bind"/>
    <property type="match status" value="1"/>
</dbReference>
<dbReference type="InterPro" id="IPR039418">
    <property type="entry name" value="LexA-like"/>
</dbReference>
<evidence type="ECO:0000259" key="2">
    <source>
        <dbReference type="Pfam" id="PF01726"/>
    </source>
</evidence>
<gene>
    <name evidence="3" type="ORF">DXZ20_36070</name>
</gene>
<dbReference type="Gene3D" id="2.10.109.10">
    <property type="entry name" value="Umud Fragment, subunit A"/>
    <property type="match status" value="1"/>
</dbReference>
<protein>
    <submittedName>
        <fullName evidence="3">LexA family transcriptional regulator</fullName>
    </submittedName>
</protein>
<dbReference type="RefSeq" id="WP_163669684.1">
    <property type="nucleotide sequence ID" value="NZ_QXHD01000004.1"/>
</dbReference>
<dbReference type="InterPro" id="IPR006199">
    <property type="entry name" value="LexA_DNA-bd_dom"/>
</dbReference>
<dbReference type="Gene3D" id="1.10.10.10">
    <property type="entry name" value="Winged helix-like DNA-binding domain superfamily/Winged helix DNA-binding domain"/>
    <property type="match status" value="1"/>
</dbReference>
<dbReference type="CDD" id="cd06529">
    <property type="entry name" value="S24_LexA-like"/>
    <property type="match status" value="1"/>
</dbReference>
<feature type="domain" description="LexA repressor DNA-binding" evidence="2">
    <location>
        <begin position="9"/>
        <end position="63"/>
    </location>
</feature>
<dbReference type="PANTHER" id="PTHR33516">
    <property type="entry name" value="LEXA REPRESSOR"/>
    <property type="match status" value="1"/>
</dbReference>
<sequence>MAVRKPHGTVLSFIEAYWRKHQNSPTVREITTGTARSHGSIQNSLKWLERNQYITRRKRTSRGIKVVNFEAYDIPPTELSELEGIPIRGEIAAGYCHEPATEDHGYLNIEYNGRKPNDYVLKISGDSMVGAGIPDGAYVGIRPVADDYQPGPGEIVAVYVEGQGATLKHFFQKESVVVLEAANPKYEPLIFDLDDCELRVQGTHIFTHWQSTALS</sequence>
<proteinExistence type="predicted"/>
<dbReference type="Pfam" id="PF00717">
    <property type="entry name" value="Peptidase_S24"/>
    <property type="match status" value="1"/>
</dbReference>
<evidence type="ECO:0000313" key="3">
    <source>
        <dbReference type="EMBL" id="NEZ60959.1"/>
    </source>
</evidence>
<name>A0A6M0RXN6_9CYAN</name>
<dbReference type="Proteomes" id="UP000481033">
    <property type="component" value="Unassembled WGS sequence"/>
</dbReference>
<accession>A0A6M0RXN6</accession>
<dbReference type="GO" id="GO:0006508">
    <property type="term" value="P:proteolysis"/>
    <property type="evidence" value="ECO:0007669"/>
    <property type="project" value="InterPro"/>
</dbReference>
<evidence type="ECO:0000313" key="4">
    <source>
        <dbReference type="Proteomes" id="UP000481033"/>
    </source>
</evidence>
<dbReference type="PANTHER" id="PTHR33516:SF2">
    <property type="entry name" value="LEXA REPRESSOR-RELATED"/>
    <property type="match status" value="1"/>
</dbReference>
<dbReference type="InterPro" id="IPR015927">
    <property type="entry name" value="Peptidase_S24_S26A/B/C"/>
</dbReference>
<organism evidence="3 4">
    <name type="scientific">Adonisia turfae CCMR0081</name>
    <dbReference type="NCBI Taxonomy" id="2292702"/>
    <lineage>
        <taxon>Bacteria</taxon>
        <taxon>Bacillati</taxon>
        <taxon>Cyanobacteriota</taxon>
        <taxon>Adonisia</taxon>
        <taxon>Adonisia turfae</taxon>
    </lineage>
</organism>
<dbReference type="SUPFAM" id="SSF46785">
    <property type="entry name" value="Winged helix' DNA-binding domain"/>
    <property type="match status" value="1"/>
</dbReference>
<dbReference type="InterPro" id="IPR050077">
    <property type="entry name" value="LexA_repressor"/>
</dbReference>
<dbReference type="GO" id="GO:0004252">
    <property type="term" value="F:serine-type endopeptidase activity"/>
    <property type="evidence" value="ECO:0007669"/>
    <property type="project" value="InterPro"/>
</dbReference>
<dbReference type="InterPro" id="IPR036390">
    <property type="entry name" value="WH_DNA-bd_sf"/>
</dbReference>
<dbReference type="InterPro" id="IPR036388">
    <property type="entry name" value="WH-like_DNA-bd_sf"/>
</dbReference>
<dbReference type="EMBL" id="QXHD01000004">
    <property type="protein sequence ID" value="NEZ60959.1"/>
    <property type="molecule type" value="Genomic_DNA"/>
</dbReference>
<reference evidence="3 4" key="1">
    <citation type="journal article" date="2020" name="Microb. Ecol.">
        <title>Ecogenomics of the Marine Benthic Filamentous Cyanobacterium Adonisia.</title>
        <authorList>
            <person name="Walter J.M."/>
            <person name="Coutinho F.H."/>
            <person name="Leomil L."/>
            <person name="Hargreaves P.I."/>
            <person name="Campeao M.E."/>
            <person name="Vieira V.V."/>
            <person name="Silva B.S."/>
            <person name="Fistarol G.O."/>
            <person name="Salomon P.S."/>
            <person name="Sawabe T."/>
            <person name="Mino S."/>
            <person name="Hosokawa M."/>
            <person name="Miyashita H."/>
            <person name="Maruyama F."/>
            <person name="van Verk M.C."/>
            <person name="Dutilh B.E."/>
            <person name="Thompson C.C."/>
            <person name="Thompson F.L."/>
        </authorList>
    </citation>
    <scope>NUCLEOTIDE SEQUENCE [LARGE SCALE GENOMIC DNA]</scope>
    <source>
        <strain evidence="3 4">CCMR0081</strain>
    </source>
</reference>
<dbReference type="SUPFAM" id="SSF51306">
    <property type="entry name" value="LexA/Signal peptidase"/>
    <property type="match status" value="1"/>
</dbReference>